<reference evidence="1 2" key="1">
    <citation type="journal article" date="2019" name="Nat. Ecol. Evol.">
        <title>Megaphylogeny resolves global patterns of mushroom evolution.</title>
        <authorList>
            <person name="Varga T."/>
            <person name="Krizsan K."/>
            <person name="Foldi C."/>
            <person name="Dima B."/>
            <person name="Sanchez-Garcia M."/>
            <person name="Sanchez-Ramirez S."/>
            <person name="Szollosi G.J."/>
            <person name="Szarkandi J.G."/>
            <person name="Papp V."/>
            <person name="Albert L."/>
            <person name="Andreopoulos W."/>
            <person name="Angelini C."/>
            <person name="Antonin V."/>
            <person name="Barry K.W."/>
            <person name="Bougher N.L."/>
            <person name="Buchanan P."/>
            <person name="Buyck B."/>
            <person name="Bense V."/>
            <person name="Catcheside P."/>
            <person name="Chovatia M."/>
            <person name="Cooper J."/>
            <person name="Damon W."/>
            <person name="Desjardin D."/>
            <person name="Finy P."/>
            <person name="Geml J."/>
            <person name="Haridas S."/>
            <person name="Hughes K."/>
            <person name="Justo A."/>
            <person name="Karasinski D."/>
            <person name="Kautmanova I."/>
            <person name="Kiss B."/>
            <person name="Kocsube S."/>
            <person name="Kotiranta H."/>
            <person name="LaButti K.M."/>
            <person name="Lechner B.E."/>
            <person name="Liimatainen K."/>
            <person name="Lipzen A."/>
            <person name="Lukacs Z."/>
            <person name="Mihaltcheva S."/>
            <person name="Morgado L.N."/>
            <person name="Niskanen T."/>
            <person name="Noordeloos M.E."/>
            <person name="Ohm R.A."/>
            <person name="Ortiz-Santana B."/>
            <person name="Ovrebo C."/>
            <person name="Racz N."/>
            <person name="Riley R."/>
            <person name="Savchenko A."/>
            <person name="Shiryaev A."/>
            <person name="Soop K."/>
            <person name="Spirin V."/>
            <person name="Szebenyi C."/>
            <person name="Tomsovsky M."/>
            <person name="Tulloss R.E."/>
            <person name="Uehling J."/>
            <person name="Grigoriev I.V."/>
            <person name="Vagvolgyi C."/>
            <person name="Papp T."/>
            <person name="Martin F.M."/>
            <person name="Miettinen O."/>
            <person name="Hibbett D.S."/>
            <person name="Nagy L.G."/>
        </authorList>
    </citation>
    <scope>NUCLEOTIDE SEQUENCE [LARGE SCALE GENOMIC DNA]</scope>
    <source>
        <strain evidence="1 2">FP101781</strain>
    </source>
</reference>
<feature type="non-terminal residue" evidence="1">
    <location>
        <position position="85"/>
    </location>
</feature>
<name>A0A4Y7S156_COPMI</name>
<keyword evidence="2" id="KW-1185">Reference proteome</keyword>
<protein>
    <submittedName>
        <fullName evidence="1">Uncharacterized protein</fullName>
    </submittedName>
</protein>
<organism evidence="1 2">
    <name type="scientific">Coprinellus micaceus</name>
    <name type="common">Glistening ink-cap mushroom</name>
    <name type="synonym">Coprinus micaceus</name>
    <dbReference type="NCBI Taxonomy" id="71717"/>
    <lineage>
        <taxon>Eukaryota</taxon>
        <taxon>Fungi</taxon>
        <taxon>Dikarya</taxon>
        <taxon>Basidiomycota</taxon>
        <taxon>Agaricomycotina</taxon>
        <taxon>Agaricomycetes</taxon>
        <taxon>Agaricomycetidae</taxon>
        <taxon>Agaricales</taxon>
        <taxon>Agaricineae</taxon>
        <taxon>Psathyrellaceae</taxon>
        <taxon>Coprinellus</taxon>
    </lineage>
</organism>
<sequence length="85" mass="9624">MALPWTQVPLDTHGISSTQSHWERLLNCIKELKGEVKALEWSCNALSPPNRIPPEVLSRIFVMVQWRSRARGLGRPGNLVGSRLH</sequence>
<dbReference type="AlphaFoldDB" id="A0A4Y7S156"/>
<evidence type="ECO:0000313" key="2">
    <source>
        <dbReference type="Proteomes" id="UP000298030"/>
    </source>
</evidence>
<proteinExistence type="predicted"/>
<comment type="caution">
    <text evidence="1">The sequence shown here is derived from an EMBL/GenBank/DDBJ whole genome shotgun (WGS) entry which is preliminary data.</text>
</comment>
<dbReference type="OrthoDB" id="2884925at2759"/>
<dbReference type="EMBL" id="QPFP01000369">
    <property type="protein sequence ID" value="TEB15051.1"/>
    <property type="molecule type" value="Genomic_DNA"/>
</dbReference>
<evidence type="ECO:0000313" key="1">
    <source>
        <dbReference type="EMBL" id="TEB15051.1"/>
    </source>
</evidence>
<gene>
    <name evidence="1" type="ORF">FA13DRAFT_1782450</name>
</gene>
<dbReference type="Proteomes" id="UP000298030">
    <property type="component" value="Unassembled WGS sequence"/>
</dbReference>
<accession>A0A4Y7S156</accession>